<name>A0A0A9DZQ4_ARUDO</name>
<keyword evidence="1" id="KW-0472">Membrane</keyword>
<keyword evidence="1" id="KW-0812">Transmembrane</keyword>
<organism evidence="2">
    <name type="scientific">Arundo donax</name>
    <name type="common">Giant reed</name>
    <name type="synonym">Donax arundinaceus</name>
    <dbReference type="NCBI Taxonomy" id="35708"/>
    <lineage>
        <taxon>Eukaryota</taxon>
        <taxon>Viridiplantae</taxon>
        <taxon>Streptophyta</taxon>
        <taxon>Embryophyta</taxon>
        <taxon>Tracheophyta</taxon>
        <taxon>Spermatophyta</taxon>
        <taxon>Magnoliopsida</taxon>
        <taxon>Liliopsida</taxon>
        <taxon>Poales</taxon>
        <taxon>Poaceae</taxon>
        <taxon>PACMAD clade</taxon>
        <taxon>Arundinoideae</taxon>
        <taxon>Arundineae</taxon>
        <taxon>Arundo</taxon>
    </lineage>
</organism>
<protein>
    <submittedName>
        <fullName evidence="2">Uncharacterized protein</fullName>
    </submittedName>
</protein>
<accession>A0A0A9DZQ4</accession>
<evidence type="ECO:0000256" key="1">
    <source>
        <dbReference type="SAM" id="Phobius"/>
    </source>
</evidence>
<sequence>MKLLPSIVTVLTRTTVRGIMVVIILVVMILPLVRSNQHKLMCTKRQQKQMIQIFSWKVLENFPVISHLVCHVLTMKMRAPDNTLRKKNGLSIEI</sequence>
<feature type="transmembrane region" description="Helical" evidence="1">
    <location>
        <begin position="54"/>
        <end position="74"/>
    </location>
</feature>
<dbReference type="EMBL" id="GBRH01203846">
    <property type="protein sequence ID" value="JAD94049.1"/>
    <property type="molecule type" value="Transcribed_RNA"/>
</dbReference>
<reference evidence="2" key="2">
    <citation type="journal article" date="2015" name="Data Brief">
        <title>Shoot transcriptome of the giant reed, Arundo donax.</title>
        <authorList>
            <person name="Barrero R.A."/>
            <person name="Guerrero F.D."/>
            <person name="Moolhuijzen P."/>
            <person name="Goolsby J.A."/>
            <person name="Tidwell J."/>
            <person name="Bellgard S.E."/>
            <person name="Bellgard M.I."/>
        </authorList>
    </citation>
    <scope>NUCLEOTIDE SEQUENCE</scope>
    <source>
        <tissue evidence="2">Shoot tissue taken approximately 20 cm above the soil surface</tissue>
    </source>
</reference>
<dbReference type="AlphaFoldDB" id="A0A0A9DZQ4"/>
<proteinExistence type="predicted"/>
<evidence type="ECO:0000313" key="2">
    <source>
        <dbReference type="EMBL" id="JAD94049.1"/>
    </source>
</evidence>
<dbReference type="EMBL" id="GBRH01278056">
    <property type="protein sequence ID" value="JAD19839.1"/>
    <property type="molecule type" value="Transcribed_RNA"/>
</dbReference>
<feature type="transmembrane region" description="Helical" evidence="1">
    <location>
        <begin position="15"/>
        <end position="33"/>
    </location>
</feature>
<reference evidence="2" key="1">
    <citation type="submission" date="2014-09" db="EMBL/GenBank/DDBJ databases">
        <authorList>
            <person name="Magalhaes I.L.F."/>
            <person name="Oliveira U."/>
            <person name="Santos F.R."/>
            <person name="Vidigal T.H.D.A."/>
            <person name="Brescovit A.D."/>
            <person name="Santos A.J."/>
        </authorList>
    </citation>
    <scope>NUCLEOTIDE SEQUENCE</scope>
    <source>
        <tissue evidence="2">Shoot tissue taken approximately 20 cm above the soil surface</tissue>
    </source>
</reference>
<keyword evidence="1" id="KW-1133">Transmembrane helix</keyword>